<gene>
    <name evidence="1" type="ORF">CRV2_00008610</name>
</gene>
<comment type="caution">
    <text evidence="1">The sequence shown here is derived from an EMBL/GenBank/DDBJ whole genome shotgun (WGS) entry which is preliminary data.</text>
</comment>
<reference evidence="1" key="1">
    <citation type="submission" date="2020-04" db="EMBL/GenBank/DDBJ databases">
        <authorList>
            <person name="Broberg M."/>
        </authorList>
    </citation>
    <scope>NUCLEOTIDE SEQUENCE</scope>
</reference>
<proteinExistence type="predicted"/>
<name>A0ACA9UUA1_BIOOC</name>
<dbReference type="EMBL" id="CADEHS020000645">
    <property type="protein sequence ID" value="CAG9956698.1"/>
    <property type="molecule type" value="Genomic_DNA"/>
</dbReference>
<protein>
    <submittedName>
        <fullName evidence="1">Uncharacterized protein</fullName>
    </submittedName>
</protein>
<evidence type="ECO:0000313" key="2">
    <source>
        <dbReference type="Proteomes" id="UP000836387"/>
    </source>
</evidence>
<sequence length="272" mass="28746">MAKPYVMNGVALVTGAASGIGRAVAKTFVEEGVTRLILADLNDEGLEETAEQLTAMGDGIIVQAVKTDTSNQESIQNMVDQGVARFGAIHYCVNCAGISTPVRTRSTDLDVECWDRVVNINLRGVWLCMRSQIEQMLKQPADLTMRTGVEPQRGAIVNIASIAGIVGIASGGGYSASKHGVIGLSKVDAASYGKEGIRVNTVCPGNTDTPMIKASQAKGAKFLELNDTTAIPRIGRPEEIAQVCVFLSSTRASYVTGEEVIVDGGMVKLLLT</sequence>
<keyword evidence="2" id="KW-1185">Reference proteome</keyword>
<accession>A0ACA9UUA1</accession>
<dbReference type="Proteomes" id="UP000836387">
    <property type="component" value="Unassembled WGS sequence"/>
</dbReference>
<evidence type="ECO:0000313" key="1">
    <source>
        <dbReference type="EMBL" id="CAG9956698.1"/>
    </source>
</evidence>
<organism evidence="1 2">
    <name type="scientific">Clonostachys rosea f. rosea IK726</name>
    <dbReference type="NCBI Taxonomy" id="1349383"/>
    <lineage>
        <taxon>Eukaryota</taxon>
        <taxon>Fungi</taxon>
        <taxon>Dikarya</taxon>
        <taxon>Ascomycota</taxon>
        <taxon>Pezizomycotina</taxon>
        <taxon>Sordariomycetes</taxon>
        <taxon>Hypocreomycetidae</taxon>
        <taxon>Hypocreales</taxon>
        <taxon>Bionectriaceae</taxon>
        <taxon>Clonostachys</taxon>
    </lineage>
</organism>
<reference evidence="1" key="2">
    <citation type="submission" date="2021-10" db="EMBL/GenBank/DDBJ databases">
        <authorList>
            <person name="Piombo E."/>
        </authorList>
    </citation>
    <scope>NUCLEOTIDE SEQUENCE</scope>
</reference>